<evidence type="ECO:0000313" key="2">
    <source>
        <dbReference type="Proteomes" id="UP001595710"/>
    </source>
</evidence>
<dbReference type="EMBL" id="JBHRYN010000007">
    <property type="protein sequence ID" value="MFC3701043.1"/>
    <property type="molecule type" value="Genomic_DNA"/>
</dbReference>
<comment type="caution">
    <text evidence="1">The sequence shown here is derived from an EMBL/GenBank/DDBJ whole genome shotgun (WGS) entry which is preliminary data.</text>
</comment>
<keyword evidence="2" id="KW-1185">Reference proteome</keyword>
<dbReference type="RefSeq" id="WP_290280247.1">
    <property type="nucleotide sequence ID" value="NZ_JAUFQI010000001.1"/>
</dbReference>
<gene>
    <name evidence="1" type="ORF">ACFOND_05250</name>
</gene>
<dbReference type="Proteomes" id="UP001595710">
    <property type="component" value="Unassembled WGS sequence"/>
</dbReference>
<evidence type="ECO:0000313" key="1">
    <source>
        <dbReference type="EMBL" id="MFC3701043.1"/>
    </source>
</evidence>
<sequence length="174" mass="20431">MTQVLDRLPRLLKEPTGWVLIVLTAGFFYMQWPTRGVTVEEPTYVTQQISPNLSLQWEDEPDQVANQPTTWVLDRKRMLFMVQTDTLAKPFDEFVRDLMVQDQQVGAGDIKVPLATTEQSASYTLYDAENRTQEHRIFLDGDQWVKISMMYKPSMETRVDRAKIFLDRIRWQGR</sequence>
<protein>
    <submittedName>
        <fullName evidence="1">Uncharacterized protein</fullName>
    </submittedName>
</protein>
<name>A0ABV7WRJ3_9GAMM</name>
<proteinExistence type="predicted"/>
<organism evidence="1 2">
    <name type="scientific">Reinekea marina</name>
    <dbReference type="NCBI Taxonomy" id="1310421"/>
    <lineage>
        <taxon>Bacteria</taxon>
        <taxon>Pseudomonadati</taxon>
        <taxon>Pseudomonadota</taxon>
        <taxon>Gammaproteobacteria</taxon>
        <taxon>Oceanospirillales</taxon>
        <taxon>Saccharospirillaceae</taxon>
        <taxon>Reinekea</taxon>
    </lineage>
</organism>
<accession>A0ABV7WRJ3</accession>
<reference evidence="2" key="1">
    <citation type="journal article" date="2019" name="Int. J. Syst. Evol. Microbiol.">
        <title>The Global Catalogue of Microorganisms (GCM) 10K type strain sequencing project: providing services to taxonomists for standard genome sequencing and annotation.</title>
        <authorList>
            <consortium name="The Broad Institute Genomics Platform"/>
            <consortium name="The Broad Institute Genome Sequencing Center for Infectious Disease"/>
            <person name="Wu L."/>
            <person name="Ma J."/>
        </authorList>
    </citation>
    <scope>NUCLEOTIDE SEQUENCE [LARGE SCALE GENOMIC DNA]</scope>
    <source>
        <strain evidence="2">CECT 8288</strain>
    </source>
</reference>